<dbReference type="EMBL" id="NMTY01000024">
    <property type="protein sequence ID" value="PDX80756.1"/>
    <property type="molecule type" value="Genomic_DNA"/>
</dbReference>
<evidence type="ECO:0008006" key="3">
    <source>
        <dbReference type="Google" id="ProtNLM"/>
    </source>
</evidence>
<evidence type="ECO:0000313" key="1">
    <source>
        <dbReference type="EMBL" id="PDX80756.1"/>
    </source>
</evidence>
<evidence type="ECO:0000313" key="2">
    <source>
        <dbReference type="Proteomes" id="UP000220005"/>
    </source>
</evidence>
<dbReference type="Proteomes" id="UP000220005">
    <property type="component" value="Unassembled WGS sequence"/>
</dbReference>
<name>A0A2A7ANR9_9FIRM</name>
<proteinExistence type="predicted"/>
<protein>
    <recommendedName>
        <fullName evidence="3">NERD domain-containing protein</fullName>
    </recommendedName>
</protein>
<organism evidence="1 2">
    <name type="scientific">Faecalibacterium prausnitzii</name>
    <dbReference type="NCBI Taxonomy" id="853"/>
    <lineage>
        <taxon>Bacteria</taxon>
        <taxon>Bacillati</taxon>
        <taxon>Bacillota</taxon>
        <taxon>Clostridia</taxon>
        <taxon>Eubacteriales</taxon>
        <taxon>Oscillospiraceae</taxon>
        <taxon>Faecalibacterium</taxon>
    </lineage>
</organism>
<dbReference type="RefSeq" id="WP_097839698.1">
    <property type="nucleotide sequence ID" value="NZ_NMTY01000024.1"/>
</dbReference>
<gene>
    <name evidence="1" type="ORF">CGS58_09610</name>
</gene>
<reference evidence="1 2" key="1">
    <citation type="journal article" date="2017" name="Front. Microbiol.">
        <title>New Insights into the Diversity of the Genus Faecalibacterium.</title>
        <authorList>
            <person name="Benevides L."/>
            <person name="Burman S."/>
            <person name="Martin R."/>
            <person name="Robert V."/>
            <person name="Thomas M."/>
            <person name="Miquel S."/>
            <person name="Chain F."/>
            <person name="Sokol H."/>
            <person name="Bermudez-Humaran L.G."/>
            <person name="Morrison M."/>
            <person name="Langella P."/>
            <person name="Azevedo V.A."/>
            <person name="Chatel J.M."/>
            <person name="Soares S."/>
        </authorList>
    </citation>
    <scope>NUCLEOTIDE SEQUENCE [LARGE SCALE GENOMIC DNA]</scope>
    <source>
        <strain evidence="1 2">CNCM I 4575</strain>
    </source>
</reference>
<comment type="caution">
    <text evidence="1">The sequence shown here is derived from an EMBL/GenBank/DDBJ whole genome shotgun (WGS) entry which is preliminary data.</text>
</comment>
<sequence length="176" mass="20549">MKITESHMEFGEFEESNVFHIEESSQYKLIKTHGVSCCEFILLRDDKLFLVEAKESCPRAVREGYPEGEKEKQLKNFQDFITEITTKMRHTLELYGSVLLNRQPQDSLSELMREKGLHVAEIKPVLVVNTKGKGWSPDHEIQEALQMKMNPESRIWKVRPILVINEVKAREKHLII</sequence>
<dbReference type="AlphaFoldDB" id="A0A2A7ANR9"/>
<accession>A0A2A7ANR9</accession>